<evidence type="ECO:0000313" key="2">
    <source>
        <dbReference type="EMBL" id="MCI07595.1"/>
    </source>
</evidence>
<feature type="region of interest" description="Disordered" evidence="1">
    <location>
        <begin position="1"/>
        <end position="113"/>
    </location>
</feature>
<accession>A0A392P9L0</accession>
<name>A0A392P9L0_9FABA</name>
<dbReference type="Proteomes" id="UP000265520">
    <property type="component" value="Unassembled WGS sequence"/>
</dbReference>
<proteinExistence type="predicted"/>
<evidence type="ECO:0000313" key="3">
    <source>
        <dbReference type="Proteomes" id="UP000265520"/>
    </source>
</evidence>
<feature type="non-terminal residue" evidence="2">
    <location>
        <position position="1"/>
    </location>
</feature>
<evidence type="ECO:0000256" key="1">
    <source>
        <dbReference type="SAM" id="MobiDB-lite"/>
    </source>
</evidence>
<comment type="caution">
    <text evidence="2">The sequence shown here is derived from an EMBL/GenBank/DDBJ whole genome shotgun (WGS) entry which is preliminary data.</text>
</comment>
<feature type="compositionally biased region" description="Basic and acidic residues" evidence="1">
    <location>
        <begin position="27"/>
        <end position="50"/>
    </location>
</feature>
<organism evidence="2 3">
    <name type="scientific">Trifolium medium</name>
    <dbReference type="NCBI Taxonomy" id="97028"/>
    <lineage>
        <taxon>Eukaryota</taxon>
        <taxon>Viridiplantae</taxon>
        <taxon>Streptophyta</taxon>
        <taxon>Embryophyta</taxon>
        <taxon>Tracheophyta</taxon>
        <taxon>Spermatophyta</taxon>
        <taxon>Magnoliopsida</taxon>
        <taxon>eudicotyledons</taxon>
        <taxon>Gunneridae</taxon>
        <taxon>Pentapetalae</taxon>
        <taxon>rosids</taxon>
        <taxon>fabids</taxon>
        <taxon>Fabales</taxon>
        <taxon>Fabaceae</taxon>
        <taxon>Papilionoideae</taxon>
        <taxon>50 kb inversion clade</taxon>
        <taxon>NPAAA clade</taxon>
        <taxon>Hologalegina</taxon>
        <taxon>IRL clade</taxon>
        <taxon>Trifolieae</taxon>
        <taxon>Trifolium</taxon>
    </lineage>
</organism>
<sequence>GSFTANTETNPKDCKSIKTRSGIEIGKGIDDNLEKPRNIVEASEKQKMEGEESDDEAEEKNKKEVLVENKKNECEGEVSEERENTNQKSKGKSIQKSPPTQHLSYPPIPTKKDKERQFARFMDIFKKLQINLPFSEALEQMPTYAKFMKEILTKKRKINEEEII</sequence>
<feature type="compositionally biased region" description="Polar residues" evidence="1">
    <location>
        <begin position="86"/>
        <end position="103"/>
    </location>
</feature>
<reference evidence="2 3" key="1">
    <citation type="journal article" date="2018" name="Front. Plant Sci.">
        <title>Red Clover (Trifolium pratense) and Zigzag Clover (T. medium) - A Picture of Genomic Similarities and Differences.</title>
        <authorList>
            <person name="Dluhosova J."/>
            <person name="Istvanek J."/>
            <person name="Nedelnik J."/>
            <person name="Repkova J."/>
        </authorList>
    </citation>
    <scope>NUCLEOTIDE SEQUENCE [LARGE SCALE GENOMIC DNA]</scope>
    <source>
        <strain evidence="3">cv. 10/8</strain>
        <tissue evidence="2">Leaf</tissue>
    </source>
</reference>
<feature type="compositionally biased region" description="Basic and acidic residues" evidence="1">
    <location>
        <begin position="59"/>
        <end position="85"/>
    </location>
</feature>
<gene>
    <name evidence="2" type="ORF">A2U01_0028664</name>
</gene>
<dbReference type="AlphaFoldDB" id="A0A392P9L0"/>
<dbReference type="EMBL" id="LXQA010065981">
    <property type="protein sequence ID" value="MCI07595.1"/>
    <property type="molecule type" value="Genomic_DNA"/>
</dbReference>
<protein>
    <submittedName>
        <fullName evidence="2">Uncharacterized protein</fullName>
    </submittedName>
</protein>
<keyword evidence="3" id="KW-1185">Reference proteome</keyword>